<name>A0A1Z4BWU6_9GAMM</name>
<dbReference type="OrthoDB" id="151236at2"/>
<organism evidence="1 2">
    <name type="scientific">Methylovulum psychrotolerans</name>
    <dbReference type="NCBI Taxonomy" id="1704499"/>
    <lineage>
        <taxon>Bacteria</taxon>
        <taxon>Pseudomonadati</taxon>
        <taxon>Pseudomonadota</taxon>
        <taxon>Gammaproteobacteria</taxon>
        <taxon>Methylococcales</taxon>
        <taxon>Methylococcaceae</taxon>
        <taxon>Methylovulum</taxon>
    </lineage>
</organism>
<dbReference type="RefSeq" id="WP_088618608.1">
    <property type="nucleotide sequence ID" value="NZ_CP022129.1"/>
</dbReference>
<protein>
    <submittedName>
        <fullName evidence="1">Uncharacterized protein</fullName>
    </submittedName>
</protein>
<sequence>MNIGAAQVGNAADLSLFMVTFSQVMAAKMGGDEKLGILDMKTLFRAQKYTLRVIKSLGLDVKSLLIGNTVFGAVEIGRIHPK</sequence>
<reference evidence="1 2" key="1">
    <citation type="submission" date="2017-06" db="EMBL/GenBank/DDBJ databases">
        <title>Genome Sequencing of the methanotroph Methylovulum psychrotolerants str. HV10-M2 isolated from a high-altitude environment.</title>
        <authorList>
            <person name="Mateos-Rivera A."/>
        </authorList>
    </citation>
    <scope>NUCLEOTIDE SEQUENCE [LARGE SCALE GENOMIC DNA]</scope>
    <source>
        <strain evidence="1 2">HV10_M2</strain>
    </source>
</reference>
<evidence type="ECO:0000313" key="2">
    <source>
        <dbReference type="Proteomes" id="UP000197019"/>
    </source>
</evidence>
<dbReference type="KEGG" id="mpsy:CEK71_06415"/>
<dbReference type="EMBL" id="CP022129">
    <property type="protein sequence ID" value="ASF45732.1"/>
    <property type="molecule type" value="Genomic_DNA"/>
</dbReference>
<dbReference type="Proteomes" id="UP000197019">
    <property type="component" value="Chromosome"/>
</dbReference>
<keyword evidence="2" id="KW-1185">Reference proteome</keyword>
<gene>
    <name evidence="1" type="ORF">CEK71_06415</name>
</gene>
<dbReference type="AlphaFoldDB" id="A0A1Z4BWU6"/>
<proteinExistence type="predicted"/>
<evidence type="ECO:0000313" key="1">
    <source>
        <dbReference type="EMBL" id="ASF45732.1"/>
    </source>
</evidence>
<accession>A0A1Z4BWU6</accession>